<dbReference type="Gene3D" id="3.40.50.11310">
    <property type="entry name" value="Bacterial phosphonate metabolism protein PhnH"/>
    <property type="match status" value="1"/>
</dbReference>
<keyword evidence="1" id="KW-0456">Lyase</keyword>
<sequence>MQATPLSGGFTDPAIGSAHAFRSVMEAMARPGTLQDIEGASPPAPLSPAMGAVLLTLCDTETPVCLAGDMDCDAVRAWLSFHTGAPFVGPAHCMFAVGTWNALSPLSIYPVGTSEYPDRSATLIVACDELSATGAALTGPGIKDQATLSLPEVEPFQANRSLFPLGLDFIFTCGGRLAALPRSTTVTRSATHTATQEGTS</sequence>
<dbReference type="SUPFAM" id="SSF159709">
    <property type="entry name" value="PhnH-like"/>
    <property type="match status" value="1"/>
</dbReference>
<dbReference type="RefSeq" id="WP_203242504.1">
    <property type="nucleotide sequence ID" value="NZ_JAFBRH010000003.1"/>
</dbReference>
<dbReference type="InterPro" id="IPR008772">
    <property type="entry name" value="Phosphonate_metab_PhnH"/>
</dbReference>
<dbReference type="Proteomes" id="UP000732193">
    <property type="component" value="Unassembled WGS sequence"/>
</dbReference>
<dbReference type="InterPro" id="IPR038058">
    <property type="entry name" value="PhnH-like_sp"/>
</dbReference>
<protein>
    <submittedName>
        <fullName evidence="1">Phosphonate C-P lyase system protein PhnH</fullName>
    </submittedName>
</protein>
<proteinExistence type="predicted"/>
<reference evidence="1 2" key="1">
    <citation type="submission" date="2021-01" db="EMBL/GenBank/DDBJ databases">
        <title>Diatom-associated Roseobacters Show Island Model of Population Structure.</title>
        <authorList>
            <person name="Qu L."/>
            <person name="Feng X."/>
            <person name="Chen Y."/>
            <person name="Li L."/>
            <person name="Wang X."/>
            <person name="Hu Z."/>
            <person name="Wang H."/>
            <person name="Luo H."/>
        </authorList>
    </citation>
    <scope>NUCLEOTIDE SEQUENCE [LARGE SCALE GENOMIC DNA]</scope>
    <source>
        <strain evidence="1 2">TR60-84</strain>
    </source>
</reference>
<dbReference type="GO" id="GO:0016829">
    <property type="term" value="F:lyase activity"/>
    <property type="evidence" value="ECO:0007669"/>
    <property type="project" value="UniProtKB-KW"/>
</dbReference>
<evidence type="ECO:0000313" key="1">
    <source>
        <dbReference type="EMBL" id="MBM1714361.1"/>
    </source>
</evidence>
<keyword evidence="2" id="KW-1185">Reference proteome</keyword>
<dbReference type="GO" id="GO:0019634">
    <property type="term" value="P:organic phosphonate metabolic process"/>
    <property type="evidence" value="ECO:0007669"/>
    <property type="project" value="InterPro"/>
</dbReference>
<comment type="caution">
    <text evidence="1">The sequence shown here is derived from an EMBL/GenBank/DDBJ whole genome shotgun (WGS) entry which is preliminary data.</text>
</comment>
<dbReference type="EMBL" id="JAFBRM010000003">
    <property type="protein sequence ID" value="MBM1714361.1"/>
    <property type="molecule type" value="Genomic_DNA"/>
</dbReference>
<dbReference type="AlphaFoldDB" id="A0AAE3B7B9"/>
<dbReference type="PIRSF" id="PIRSF020680">
    <property type="entry name" value="PhnH"/>
    <property type="match status" value="1"/>
</dbReference>
<organism evidence="1 2">
    <name type="scientific">Sulfitobacter geojensis</name>
    <dbReference type="NCBI Taxonomy" id="1342299"/>
    <lineage>
        <taxon>Bacteria</taxon>
        <taxon>Pseudomonadati</taxon>
        <taxon>Pseudomonadota</taxon>
        <taxon>Alphaproteobacteria</taxon>
        <taxon>Rhodobacterales</taxon>
        <taxon>Roseobacteraceae</taxon>
        <taxon>Sulfitobacter</taxon>
    </lineage>
</organism>
<evidence type="ECO:0000313" key="2">
    <source>
        <dbReference type="Proteomes" id="UP000732193"/>
    </source>
</evidence>
<accession>A0AAE3B7B9</accession>
<gene>
    <name evidence="1" type="primary">phnH</name>
    <name evidence="1" type="ORF">JQV55_12395</name>
</gene>
<name>A0AAE3B7B9_9RHOB</name>
<dbReference type="NCBIfam" id="TIGR03292">
    <property type="entry name" value="PhnH_redo"/>
    <property type="match status" value="1"/>
</dbReference>
<dbReference type="Pfam" id="PF05845">
    <property type="entry name" value="PhnH"/>
    <property type="match status" value="1"/>
</dbReference>